<sequence>MPSVGMRRTTRVFRMVKSSEVARVLRSGRRLWPDSGEAKPKRLANEGDENYNLMKKAPKSEVNGVAAEVSGRPKRLGNEENPRKQSRKMKAGAFNTSGSVDKMFGIVYTRKRKRNGVQNGHLSGNSGQGNYGKKISRRQAIENRNTNEDVEEPKMFSFVVENGDCNGCFSNFLILVLGYVKRAEVRLSELAAFLMSQPISSVYSSNGVNFFWGPRNRTGICKFFGAKDSIPLFSLDFSAVPRYFLYMHYSKVLRLKRIQIVPVNSDEIVSDSEEDEPCVTSVVDVCKSTSGNAAVEIDNLGSKVVLHPSVRASKLTGRNAQCRNGLSSRSIQKRRSSLRRRRARNPSIVGIHKANGALMSDLISSRRNGIPFSSVVSKNKLRSSVRNSSVANVSDVGSSISDLMQNVDSSQCSANILVIEADRCYREEGAIVTLELSASREWLLVVKKGSSTKFACKADKFMRPSSCNRFTHAIIWTGDDNWKLEFPNRQDWIIFKDLYKECSERNVPASTVKAIPVPGVHEVPGYEDRRSVPFCRPDFYISLDGDEVSRALAKRTANYDMDSEDEEWLKKFNNEFFSGNGHCEHLSEDCFELMVDAFEKAYFCSPDDYSNENAAAHLCLDLGTRGLVEAVHTYWLRKRKQRRSALLRVFQGHQVKKAPLVPKPFLRKRRSFKRQASHGRGKQPYLLQGPRFRYNAETSIICNCAALAAERDSMAEQNAMLKLEEARVSASRSVELAVLKRQRTQLLMENADLATYKAMMALRIAEAARFTESSDVAVAHFFDL</sequence>
<keyword evidence="5 6" id="KW-0539">Nucleus</keyword>
<dbReference type="eggNOG" id="KOG2261">
    <property type="taxonomic scope" value="Eukaryota"/>
</dbReference>
<dbReference type="HOGENOM" id="CLU_018699_0_0_1"/>
<evidence type="ECO:0000259" key="8">
    <source>
        <dbReference type="Pfam" id="PF10513"/>
    </source>
</evidence>
<evidence type="ECO:0000313" key="10">
    <source>
        <dbReference type="Proteomes" id="UP000026915"/>
    </source>
</evidence>
<evidence type="ECO:0000256" key="6">
    <source>
        <dbReference type="RuleBase" id="RU361124"/>
    </source>
</evidence>
<dbReference type="InterPro" id="IPR019542">
    <property type="entry name" value="Enhancer_polycomb-like_N"/>
</dbReference>
<feature type="compositionally biased region" description="Polar residues" evidence="7">
    <location>
        <begin position="116"/>
        <end position="125"/>
    </location>
</feature>
<dbReference type="AlphaFoldDB" id="A0A061FQ89"/>
<organism evidence="9 10">
    <name type="scientific">Theobroma cacao</name>
    <name type="common">Cacao</name>
    <name type="synonym">Cocoa</name>
    <dbReference type="NCBI Taxonomy" id="3641"/>
    <lineage>
        <taxon>Eukaryota</taxon>
        <taxon>Viridiplantae</taxon>
        <taxon>Streptophyta</taxon>
        <taxon>Embryophyta</taxon>
        <taxon>Tracheophyta</taxon>
        <taxon>Spermatophyta</taxon>
        <taxon>Magnoliopsida</taxon>
        <taxon>eudicotyledons</taxon>
        <taxon>Gunneridae</taxon>
        <taxon>Pentapetalae</taxon>
        <taxon>rosids</taxon>
        <taxon>malvids</taxon>
        <taxon>Malvales</taxon>
        <taxon>Malvaceae</taxon>
        <taxon>Byttnerioideae</taxon>
        <taxon>Theobroma</taxon>
    </lineage>
</organism>
<dbReference type="GO" id="GO:0032777">
    <property type="term" value="C:piccolo histone acetyltransferase complex"/>
    <property type="evidence" value="ECO:0000318"/>
    <property type="project" value="GO_Central"/>
</dbReference>
<protein>
    <recommendedName>
        <fullName evidence="6">Enhancer of polycomb-like protein</fullName>
    </recommendedName>
</protein>
<evidence type="ECO:0000256" key="2">
    <source>
        <dbReference type="ARBA" id="ARBA00008035"/>
    </source>
</evidence>
<reference evidence="9 10" key="1">
    <citation type="journal article" date="2013" name="Genome Biol.">
        <title>The genome sequence of the most widely cultivated cacao type and its use to identify candidate genes regulating pod color.</title>
        <authorList>
            <person name="Motamayor J.C."/>
            <person name="Mockaitis K."/>
            <person name="Schmutz J."/>
            <person name="Haiminen N."/>
            <person name="Iii D.L."/>
            <person name="Cornejo O."/>
            <person name="Findley S.D."/>
            <person name="Zheng P."/>
            <person name="Utro F."/>
            <person name="Royaert S."/>
            <person name="Saski C."/>
            <person name="Jenkins J."/>
            <person name="Podicheti R."/>
            <person name="Zhao M."/>
            <person name="Scheffler B.E."/>
            <person name="Stack J.C."/>
            <person name="Feltus F.A."/>
            <person name="Mustiga G.M."/>
            <person name="Amores F."/>
            <person name="Phillips W."/>
            <person name="Marelli J.P."/>
            <person name="May G.D."/>
            <person name="Shapiro H."/>
            <person name="Ma J."/>
            <person name="Bustamante C.D."/>
            <person name="Schnell R.J."/>
            <person name="Main D."/>
            <person name="Gilbert D."/>
            <person name="Parida L."/>
            <person name="Kuhn D.N."/>
        </authorList>
    </citation>
    <scope>NUCLEOTIDE SEQUENCE [LARGE SCALE GENOMIC DNA]</scope>
    <source>
        <strain evidence="10">cv. Matina 1-6</strain>
    </source>
</reference>
<evidence type="ECO:0000313" key="9">
    <source>
        <dbReference type="EMBL" id="EOY19078.1"/>
    </source>
</evidence>
<dbReference type="InParanoid" id="A0A061FQ89"/>
<dbReference type="OMA" id="LQCRRDC"/>
<keyword evidence="3 6" id="KW-0805">Transcription regulation</keyword>
<keyword evidence="4 6" id="KW-0804">Transcription</keyword>
<proteinExistence type="inferred from homology"/>
<evidence type="ECO:0000256" key="7">
    <source>
        <dbReference type="SAM" id="MobiDB-lite"/>
    </source>
</evidence>
<dbReference type="Proteomes" id="UP000026915">
    <property type="component" value="Chromosome 10"/>
</dbReference>
<evidence type="ECO:0000256" key="5">
    <source>
        <dbReference type="ARBA" id="ARBA00023242"/>
    </source>
</evidence>
<feature type="region of interest" description="Disordered" evidence="7">
    <location>
        <begin position="62"/>
        <end position="90"/>
    </location>
</feature>
<comment type="subcellular location">
    <subcellularLocation>
        <location evidence="1 6">Nucleus</location>
    </subcellularLocation>
</comment>
<keyword evidence="10" id="KW-1185">Reference proteome</keyword>
<evidence type="ECO:0000256" key="3">
    <source>
        <dbReference type="ARBA" id="ARBA00023015"/>
    </source>
</evidence>
<accession>A0A061FQ89</accession>
<dbReference type="Pfam" id="PF10513">
    <property type="entry name" value="EPL1"/>
    <property type="match status" value="1"/>
</dbReference>
<dbReference type="GO" id="GO:0035267">
    <property type="term" value="C:NuA4 histone acetyltransferase complex"/>
    <property type="evidence" value="ECO:0007669"/>
    <property type="project" value="InterPro"/>
</dbReference>
<feature type="region of interest" description="Disordered" evidence="7">
    <location>
        <begin position="115"/>
        <end position="136"/>
    </location>
</feature>
<dbReference type="FunCoup" id="A0A061FQ89">
    <property type="interactions" value="1776"/>
</dbReference>
<dbReference type="EMBL" id="CM001888">
    <property type="protein sequence ID" value="EOY19078.1"/>
    <property type="molecule type" value="Genomic_DNA"/>
</dbReference>
<comment type="similarity">
    <text evidence="2 6">Belongs to the enhancer of polycomb family.</text>
</comment>
<dbReference type="STRING" id="3641.A0A061FQ89"/>
<evidence type="ECO:0000256" key="4">
    <source>
        <dbReference type="ARBA" id="ARBA00023163"/>
    </source>
</evidence>
<evidence type="ECO:0000256" key="1">
    <source>
        <dbReference type="ARBA" id="ARBA00004123"/>
    </source>
</evidence>
<name>A0A061FQ89_THECC</name>
<dbReference type="Gramene" id="EOY19078">
    <property type="protein sequence ID" value="EOY19078"/>
    <property type="gene ID" value="TCM_043753"/>
</dbReference>
<dbReference type="PANTHER" id="PTHR14898">
    <property type="entry name" value="ENHANCER OF POLYCOMB"/>
    <property type="match status" value="1"/>
</dbReference>
<dbReference type="GO" id="GO:0005634">
    <property type="term" value="C:nucleus"/>
    <property type="evidence" value="ECO:0007669"/>
    <property type="project" value="UniProtKB-SubCell"/>
</dbReference>
<gene>
    <name evidence="9" type="ORF">TCM_043753</name>
</gene>
<feature type="domain" description="Enhancer of polycomb-like N-terminal" evidence="8">
    <location>
        <begin position="507"/>
        <end position="600"/>
    </location>
</feature>
<dbReference type="GO" id="GO:0006357">
    <property type="term" value="P:regulation of transcription by RNA polymerase II"/>
    <property type="evidence" value="ECO:0000318"/>
    <property type="project" value="GO_Central"/>
</dbReference>
<dbReference type="InterPro" id="IPR024943">
    <property type="entry name" value="Enhancer_polycomb"/>
</dbReference>